<proteinExistence type="predicted"/>
<sequence>MALVQAATYYEAEELIKSGIAKKIKLAFDIGSDDFFKLAIMCADRGGKIFKKDDYFVISMKKIIIPENVC</sequence>
<dbReference type="Proteomes" id="UP000044377">
    <property type="component" value="Unassembled WGS sequence"/>
</dbReference>
<name>A0A0G4JYB1_9GAMM</name>
<dbReference type="AlphaFoldDB" id="A0A0G4JYB1"/>
<accession>A0A0G4JYB1</accession>
<evidence type="ECO:0000313" key="1">
    <source>
        <dbReference type="EMBL" id="CPR18669.1"/>
    </source>
</evidence>
<keyword evidence="2" id="KW-1185">Reference proteome</keyword>
<dbReference type="RefSeq" id="WP_048638228.1">
    <property type="nucleotide sequence ID" value="NZ_CGIG01000001.1"/>
</dbReference>
<organism evidence="1 2">
    <name type="scientific">Brenneria goodwinii</name>
    <dbReference type="NCBI Taxonomy" id="1109412"/>
    <lineage>
        <taxon>Bacteria</taxon>
        <taxon>Pseudomonadati</taxon>
        <taxon>Pseudomonadota</taxon>
        <taxon>Gammaproteobacteria</taxon>
        <taxon>Enterobacterales</taxon>
        <taxon>Pectobacteriaceae</taxon>
        <taxon>Brenneria</taxon>
    </lineage>
</organism>
<evidence type="ECO:0000313" key="2">
    <source>
        <dbReference type="Proteomes" id="UP000044377"/>
    </source>
</evidence>
<protein>
    <submittedName>
        <fullName evidence="1">Uncharacterized protein</fullName>
    </submittedName>
</protein>
<reference evidence="2" key="1">
    <citation type="submission" date="2015-01" db="EMBL/GenBank/DDBJ databases">
        <authorList>
            <person name="Paterson Steve"/>
        </authorList>
    </citation>
    <scope>NUCLEOTIDE SEQUENCE [LARGE SCALE GENOMIC DNA]</scope>
    <source>
        <strain evidence="2">OBR1</strain>
    </source>
</reference>
<dbReference type="STRING" id="1109412.BN1221_03337c"/>
<gene>
    <name evidence="1" type="ORF">BN1221_03337c</name>
</gene>
<dbReference type="OrthoDB" id="6520322at2"/>
<dbReference type="EMBL" id="CGIG01000001">
    <property type="protein sequence ID" value="CPR18669.1"/>
    <property type="molecule type" value="Genomic_DNA"/>
</dbReference>